<dbReference type="AlphaFoldDB" id="A0A8H6SKM6"/>
<organism evidence="2 3">
    <name type="scientific">Mycena indigotica</name>
    <dbReference type="NCBI Taxonomy" id="2126181"/>
    <lineage>
        <taxon>Eukaryota</taxon>
        <taxon>Fungi</taxon>
        <taxon>Dikarya</taxon>
        <taxon>Basidiomycota</taxon>
        <taxon>Agaricomycotina</taxon>
        <taxon>Agaricomycetes</taxon>
        <taxon>Agaricomycetidae</taxon>
        <taxon>Agaricales</taxon>
        <taxon>Marasmiineae</taxon>
        <taxon>Mycenaceae</taxon>
        <taxon>Mycena</taxon>
    </lineage>
</organism>
<feature type="region of interest" description="Disordered" evidence="1">
    <location>
        <begin position="144"/>
        <end position="333"/>
    </location>
</feature>
<name>A0A8H6SKM6_9AGAR</name>
<evidence type="ECO:0000313" key="3">
    <source>
        <dbReference type="Proteomes" id="UP000636479"/>
    </source>
</evidence>
<reference evidence="2" key="1">
    <citation type="submission" date="2020-05" db="EMBL/GenBank/DDBJ databases">
        <title>Mycena genomes resolve the evolution of fungal bioluminescence.</title>
        <authorList>
            <person name="Tsai I.J."/>
        </authorList>
    </citation>
    <scope>NUCLEOTIDE SEQUENCE</scope>
    <source>
        <strain evidence="2">171206Taipei</strain>
    </source>
</reference>
<dbReference type="EMBL" id="JACAZF010000006">
    <property type="protein sequence ID" value="KAF7301363.1"/>
    <property type="molecule type" value="Genomic_DNA"/>
</dbReference>
<feature type="compositionally biased region" description="Polar residues" evidence="1">
    <location>
        <begin position="289"/>
        <end position="312"/>
    </location>
</feature>
<proteinExistence type="predicted"/>
<sequence length="333" mass="36218">MHQPSFLRTWRKRVNGRPQTAPEGALPEMHSNNATSAPSSLLTVSKGNKSASTPNFVTVEDKYTSRRSPTTAPLPHSPSLSERPLPPMPPQRPPRPPPLDLDGLDSSSSHSPISSRRRRRPPQLENTWASFLVEDDHLAPRANFTRYSNASNPTLSASKSPSHASDYSDSDGSADGTHSITSSDFPLSLFPKPPPLRTHRPPPLTLRPTPTIAPLPPSPAFINSNDSTPVATPTTPVPRQRQLTSPIIMLKKPSGRRALPISPPSSPPTSPLPPSPNVVKSPIGPRLRSAQSVPHLQPIASTHRNTSSDSITQRQPRPPLPLDREVRQWGYAI</sequence>
<evidence type="ECO:0000313" key="2">
    <source>
        <dbReference type="EMBL" id="KAF7301363.1"/>
    </source>
</evidence>
<accession>A0A8H6SKM6</accession>
<dbReference type="RefSeq" id="XP_037219363.1">
    <property type="nucleotide sequence ID" value="XM_037363719.1"/>
</dbReference>
<evidence type="ECO:0000256" key="1">
    <source>
        <dbReference type="SAM" id="MobiDB-lite"/>
    </source>
</evidence>
<dbReference type="GeneID" id="59346235"/>
<feature type="compositionally biased region" description="Pro residues" evidence="1">
    <location>
        <begin position="84"/>
        <end position="99"/>
    </location>
</feature>
<feature type="compositionally biased region" description="Polar residues" evidence="1">
    <location>
        <begin position="30"/>
        <end position="56"/>
    </location>
</feature>
<dbReference type="Proteomes" id="UP000636479">
    <property type="component" value="Unassembled WGS sequence"/>
</dbReference>
<feature type="compositionally biased region" description="Pro residues" evidence="1">
    <location>
        <begin position="191"/>
        <end position="219"/>
    </location>
</feature>
<protein>
    <submittedName>
        <fullName evidence="2">Uncharacterized protein</fullName>
    </submittedName>
</protein>
<keyword evidence="3" id="KW-1185">Reference proteome</keyword>
<feature type="compositionally biased region" description="Low complexity" evidence="1">
    <location>
        <begin position="164"/>
        <end position="190"/>
    </location>
</feature>
<dbReference type="OrthoDB" id="3045756at2759"/>
<feature type="compositionally biased region" description="Pro residues" evidence="1">
    <location>
        <begin position="261"/>
        <end position="276"/>
    </location>
</feature>
<feature type="compositionally biased region" description="Low complexity" evidence="1">
    <location>
        <begin position="73"/>
        <end position="83"/>
    </location>
</feature>
<comment type="caution">
    <text evidence="2">The sequence shown here is derived from an EMBL/GenBank/DDBJ whole genome shotgun (WGS) entry which is preliminary data.</text>
</comment>
<feature type="compositionally biased region" description="Polar residues" evidence="1">
    <location>
        <begin position="145"/>
        <end position="163"/>
    </location>
</feature>
<feature type="region of interest" description="Disordered" evidence="1">
    <location>
        <begin position="1"/>
        <end position="124"/>
    </location>
</feature>
<feature type="compositionally biased region" description="Low complexity" evidence="1">
    <location>
        <begin position="100"/>
        <end position="114"/>
    </location>
</feature>
<feature type="compositionally biased region" description="Low complexity" evidence="1">
    <location>
        <begin position="228"/>
        <end position="238"/>
    </location>
</feature>
<gene>
    <name evidence="2" type="ORF">MIND_00701500</name>
</gene>